<dbReference type="Pfam" id="PF05173">
    <property type="entry name" value="DapB_C"/>
    <property type="match status" value="1"/>
</dbReference>
<evidence type="ECO:0000256" key="11">
    <source>
        <dbReference type="ARBA" id="ARBA00049080"/>
    </source>
</evidence>
<protein>
    <recommendedName>
        <fullName evidence="10 13">4-hydroxy-tetrahydrodipicolinate reductase</fullName>
        <shortName evidence="13">HTPA reductase</shortName>
        <ecNumber evidence="10 13">1.17.1.8</ecNumber>
    </recommendedName>
</protein>
<dbReference type="GO" id="GO:0008839">
    <property type="term" value="F:4-hydroxy-tetrahydrodipicolinate reductase"/>
    <property type="evidence" value="ECO:0007669"/>
    <property type="project" value="UniProtKB-EC"/>
</dbReference>
<evidence type="ECO:0000256" key="4">
    <source>
        <dbReference type="ARBA" id="ARBA00022857"/>
    </source>
</evidence>
<feature type="binding site" evidence="13">
    <location>
        <begin position="127"/>
        <end position="130"/>
    </location>
    <ligand>
        <name>NAD(+)</name>
        <dbReference type="ChEBI" id="CHEBI:57540"/>
    </ligand>
</feature>
<evidence type="ECO:0000256" key="13">
    <source>
        <dbReference type="HAMAP-Rule" id="MF_00102"/>
    </source>
</evidence>
<dbReference type="CDD" id="cd02274">
    <property type="entry name" value="DHDPR_N"/>
    <property type="match status" value="1"/>
</dbReference>
<comment type="caution">
    <text evidence="13">Was originally thought to be a dihydrodipicolinate reductase (DHDPR), catalyzing the conversion of dihydrodipicolinate to tetrahydrodipicolinate. However, it was shown in E.coli that the substrate of the enzymatic reaction is not dihydrodipicolinate (DHDP) but in fact (2S,4S)-4-hydroxy-2,3,4,5-tetrahydrodipicolinic acid (HTPA), the product released by the DapA-catalyzed reaction.</text>
</comment>
<dbReference type="PROSITE" id="PS01298">
    <property type="entry name" value="DAPB"/>
    <property type="match status" value="1"/>
</dbReference>
<dbReference type="SUPFAM" id="SSF51735">
    <property type="entry name" value="NAD(P)-binding Rossmann-fold domains"/>
    <property type="match status" value="1"/>
</dbReference>
<evidence type="ECO:0000256" key="7">
    <source>
        <dbReference type="ARBA" id="ARBA00023027"/>
    </source>
</evidence>
<dbReference type="Proteomes" id="UP001208656">
    <property type="component" value="Unassembled WGS sequence"/>
</dbReference>
<evidence type="ECO:0000256" key="1">
    <source>
        <dbReference type="ARBA" id="ARBA00006642"/>
    </source>
</evidence>
<comment type="function">
    <text evidence="13">Catalyzes the conversion of 4-hydroxy-tetrahydrodipicolinate (HTPA) to tetrahydrodipicolinate.</text>
</comment>
<feature type="binding site" evidence="13">
    <location>
        <begin position="11"/>
        <end position="16"/>
    </location>
    <ligand>
        <name>NAD(+)</name>
        <dbReference type="ChEBI" id="CHEBI:57540"/>
    </ligand>
</feature>
<dbReference type="InterPro" id="IPR023940">
    <property type="entry name" value="DHDPR_bac"/>
</dbReference>
<feature type="binding site" evidence="13">
    <location>
        <begin position="101"/>
        <end position="103"/>
    </location>
    <ligand>
        <name>NAD(+)</name>
        <dbReference type="ChEBI" id="CHEBI:57540"/>
    </ligand>
</feature>
<comment type="catalytic activity">
    <reaction evidence="11 13">
        <text>(S)-2,3,4,5-tetrahydrodipicolinate + NADP(+) + H2O = (2S,4S)-4-hydroxy-2,3,4,5-tetrahydrodipicolinate + NADPH + H(+)</text>
        <dbReference type="Rhea" id="RHEA:35331"/>
        <dbReference type="ChEBI" id="CHEBI:15377"/>
        <dbReference type="ChEBI" id="CHEBI:15378"/>
        <dbReference type="ChEBI" id="CHEBI:16845"/>
        <dbReference type="ChEBI" id="CHEBI:57783"/>
        <dbReference type="ChEBI" id="CHEBI:58349"/>
        <dbReference type="ChEBI" id="CHEBI:67139"/>
        <dbReference type="EC" id="1.17.1.8"/>
    </reaction>
</comment>
<dbReference type="Gene3D" id="3.30.360.10">
    <property type="entry name" value="Dihydrodipicolinate Reductase, domain 2"/>
    <property type="match status" value="1"/>
</dbReference>
<evidence type="ECO:0000256" key="3">
    <source>
        <dbReference type="ARBA" id="ARBA00022605"/>
    </source>
</evidence>
<reference evidence="16 17" key="1">
    <citation type="submission" date="2022-10" db="EMBL/GenBank/DDBJ databases">
        <title>Description of Fervidibacillus gen. nov. in the family Fervidibacillaceae fam. nov. with two species, Fervidibacillus albus sp. nov., and Fervidibacillus halotolerans sp. nov., isolated from tidal flat sediments.</title>
        <authorList>
            <person name="Kwon K.K."/>
            <person name="Yang S.-H."/>
        </authorList>
    </citation>
    <scope>NUCLEOTIDE SEQUENCE [LARGE SCALE GENOMIC DNA]</scope>
    <source>
        <strain evidence="16 17">DSM 23332</strain>
    </source>
</reference>
<dbReference type="EC" id="1.17.1.8" evidence="10 13"/>
<accession>A0ABT2WDE1</accession>
<evidence type="ECO:0000256" key="12">
    <source>
        <dbReference type="ARBA" id="ARBA00049396"/>
    </source>
</evidence>
<dbReference type="RefSeq" id="WP_263061146.1">
    <property type="nucleotide sequence ID" value="NZ_JAOUSE010000007.1"/>
</dbReference>
<evidence type="ECO:0000256" key="8">
    <source>
        <dbReference type="ARBA" id="ARBA00023154"/>
    </source>
</evidence>
<keyword evidence="8 13" id="KW-0457">Lysine biosynthesis</keyword>
<comment type="pathway">
    <text evidence="9 13">Amino-acid biosynthesis; L-lysine biosynthesis via DAP pathway; (S)-tetrahydrodipicolinate from L-aspartate: step 4/4.</text>
</comment>
<feature type="domain" description="Dihydrodipicolinate reductase N-terminal" evidence="14">
    <location>
        <begin position="5"/>
        <end position="130"/>
    </location>
</feature>
<evidence type="ECO:0000313" key="16">
    <source>
        <dbReference type="EMBL" id="MCU9593683.1"/>
    </source>
</evidence>
<keyword evidence="2 13" id="KW-0963">Cytoplasm</keyword>
<evidence type="ECO:0000259" key="15">
    <source>
        <dbReference type="Pfam" id="PF05173"/>
    </source>
</evidence>
<keyword evidence="17" id="KW-1185">Reference proteome</keyword>
<dbReference type="InterPro" id="IPR022664">
    <property type="entry name" value="DapB_N_CS"/>
</dbReference>
<keyword evidence="6 13" id="KW-0560">Oxidoreductase</keyword>
<sequence length="268" mass="29795">MANPIKVIISGPRGRMGKEAVKMVTSNDNFELVGVVDRINEGKKLYEVDVEFNQIDCTVYTDLKQCIEETKPDCLVELSVPQAAFEHIKTALAYKVRPVVGTTGLNKNELEELKIKADEARIGCIIAPNFAIGAVLMMKFSQMAAKYFQDVEIIEMHHNQKLDAPSGTAIKTAQMIENVRIPKKQGHPEEIEKLKGSRGADMSGMRIHSVRLPGLIAHQTVMLGGLGETLTIRHDSYNRASFMTGVKLSIETVMNLDYFVYGLENILD</sequence>
<dbReference type="SUPFAM" id="SSF55347">
    <property type="entry name" value="Glyceraldehyde-3-phosphate dehydrogenase-like, C-terminal domain"/>
    <property type="match status" value="1"/>
</dbReference>
<feature type="binding site" evidence="13">
    <location>
        <begin position="167"/>
        <end position="168"/>
    </location>
    <ligand>
        <name>(S)-2,3,4,5-tetrahydrodipicolinate</name>
        <dbReference type="ChEBI" id="CHEBI:16845"/>
    </ligand>
</feature>
<dbReference type="InterPro" id="IPR022663">
    <property type="entry name" value="DapB_C"/>
</dbReference>
<dbReference type="InterPro" id="IPR000846">
    <property type="entry name" value="DapB_N"/>
</dbReference>
<dbReference type="Gene3D" id="3.40.50.720">
    <property type="entry name" value="NAD(P)-binding Rossmann-like Domain"/>
    <property type="match status" value="1"/>
</dbReference>
<dbReference type="NCBIfam" id="TIGR00036">
    <property type="entry name" value="dapB"/>
    <property type="match status" value="1"/>
</dbReference>
<evidence type="ECO:0000256" key="9">
    <source>
        <dbReference type="ARBA" id="ARBA00037922"/>
    </source>
</evidence>
<proteinExistence type="inferred from homology"/>
<evidence type="ECO:0000313" key="17">
    <source>
        <dbReference type="Proteomes" id="UP001208656"/>
    </source>
</evidence>
<feature type="domain" description="Dihydrodipicolinate reductase C-terminal" evidence="15">
    <location>
        <begin position="133"/>
        <end position="267"/>
    </location>
</feature>
<feature type="binding site" evidence="13">
    <location>
        <position position="38"/>
    </location>
    <ligand>
        <name>NADP(+)</name>
        <dbReference type="ChEBI" id="CHEBI:58349"/>
    </ligand>
</feature>
<organism evidence="16 17">
    <name type="scientific">Pallidibacillus thermolactis</name>
    <dbReference type="NCBI Taxonomy" id="251051"/>
    <lineage>
        <taxon>Bacteria</taxon>
        <taxon>Bacillati</taxon>
        <taxon>Bacillota</taxon>
        <taxon>Bacilli</taxon>
        <taxon>Bacillales</taxon>
        <taxon>Bacillaceae</taxon>
        <taxon>Pallidibacillus</taxon>
    </lineage>
</organism>
<keyword evidence="7 13" id="KW-0520">NAD</keyword>
<dbReference type="PANTHER" id="PTHR20836">
    <property type="entry name" value="DIHYDRODIPICOLINATE REDUCTASE"/>
    <property type="match status" value="1"/>
</dbReference>
<comment type="similarity">
    <text evidence="1 13">Belongs to the DapB family.</text>
</comment>
<dbReference type="HAMAP" id="MF_00102">
    <property type="entry name" value="DapB"/>
    <property type="match status" value="1"/>
</dbReference>
<dbReference type="EMBL" id="JAOUSE010000007">
    <property type="protein sequence ID" value="MCU9593683.1"/>
    <property type="molecule type" value="Genomic_DNA"/>
</dbReference>
<feature type="binding site" evidence="13">
    <location>
        <position position="158"/>
    </location>
    <ligand>
        <name>(S)-2,3,4,5-tetrahydrodipicolinate</name>
        <dbReference type="ChEBI" id="CHEBI:16845"/>
    </ligand>
</feature>
<comment type="caution">
    <text evidence="16">The sequence shown here is derived from an EMBL/GenBank/DDBJ whole genome shotgun (WGS) entry which is preliminary data.</text>
</comment>
<dbReference type="PIRSF" id="PIRSF000161">
    <property type="entry name" value="DHPR"/>
    <property type="match status" value="1"/>
</dbReference>
<evidence type="ECO:0000256" key="10">
    <source>
        <dbReference type="ARBA" id="ARBA00038983"/>
    </source>
</evidence>
<feature type="active site" description="Proton donor/acceptor" evidence="13">
    <location>
        <position position="157"/>
    </location>
</feature>
<dbReference type="InterPro" id="IPR036291">
    <property type="entry name" value="NAD(P)-bd_dom_sf"/>
</dbReference>
<evidence type="ECO:0000256" key="2">
    <source>
        <dbReference type="ARBA" id="ARBA00022490"/>
    </source>
</evidence>
<comment type="catalytic activity">
    <reaction evidence="12 13">
        <text>(S)-2,3,4,5-tetrahydrodipicolinate + NAD(+) + H2O = (2S,4S)-4-hydroxy-2,3,4,5-tetrahydrodipicolinate + NADH + H(+)</text>
        <dbReference type="Rhea" id="RHEA:35323"/>
        <dbReference type="ChEBI" id="CHEBI:15377"/>
        <dbReference type="ChEBI" id="CHEBI:15378"/>
        <dbReference type="ChEBI" id="CHEBI:16845"/>
        <dbReference type="ChEBI" id="CHEBI:57540"/>
        <dbReference type="ChEBI" id="CHEBI:57945"/>
        <dbReference type="ChEBI" id="CHEBI:67139"/>
        <dbReference type="EC" id="1.17.1.8"/>
    </reaction>
</comment>
<name>A0ABT2WDE1_9BACI</name>
<keyword evidence="3 13" id="KW-0028">Amino-acid biosynthesis</keyword>
<dbReference type="Pfam" id="PF01113">
    <property type="entry name" value="DapB_N"/>
    <property type="match status" value="1"/>
</dbReference>
<evidence type="ECO:0000259" key="14">
    <source>
        <dbReference type="Pfam" id="PF01113"/>
    </source>
</evidence>
<feature type="binding site" evidence="13">
    <location>
        <position position="37"/>
    </location>
    <ligand>
        <name>NAD(+)</name>
        <dbReference type="ChEBI" id="CHEBI:57540"/>
    </ligand>
</feature>
<dbReference type="PANTHER" id="PTHR20836:SF0">
    <property type="entry name" value="4-HYDROXY-TETRAHYDRODIPICOLINATE REDUCTASE 1, CHLOROPLASTIC-RELATED"/>
    <property type="match status" value="1"/>
</dbReference>
<keyword evidence="5 13" id="KW-0220">Diaminopimelate biosynthesis</keyword>
<feature type="active site" description="Proton donor" evidence="13">
    <location>
        <position position="161"/>
    </location>
</feature>
<evidence type="ECO:0000256" key="5">
    <source>
        <dbReference type="ARBA" id="ARBA00022915"/>
    </source>
</evidence>
<gene>
    <name evidence="13 16" type="primary">dapB</name>
    <name evidence="16" type="ORF">OEV82_04320</name>
</gene>
<keyword evidence="4 13" id="KW-0521">NADP</keyword>
<evidence type="ECO:0000256" key="6">
    <source>
        <dbReference type="ARBA" id="ARBA00023002"/>
    </source>
</evidence>
<comment type="subcellular location">
    <subcellularLocation>
        <location evidence="13">Cytoplasm</location>
    </subcellularLocation>
</comment>
<comment type="subunit">
    <text evidence="13">Homotetramer.</text>
</comment>